<organism evidence="4 5">
    <name type="scientific">Branchiostoma lanceolatum</name>
    <name type="common">Common lancelet</name>
    <name type="synonym">Amphioxus lanceolatum</name>
    <dbReference type="NCBI Taxonomy" id="7740"/>
    <lineage>
        <taxon>Eukaryota</taxon>
        <taxon>Metazoa</taxon>
        <taxon>Chordata</taxon>
        <taxon>Cephalochordata</taxon>
        <taxon>Leptocardii</taxon>
        <taxon>Amphioxiformes</taxon>
        <taxon>Branchiostomatidae</taxon>
        <taxon>Branchiostoma</taxon>
    </lineage>
</organism>
<dbReference type="Proteomes" id="UP000838412">
    <property type="component" value="Chromosome 4"/>
</dbReference>
<evidence type="ECO:0000313" key="4">
    <source>
        <dbReference type="EMBL" id="CAH1261661.1"/>
    </source>
</evidence>
<sequence>MTQAVPCCACRRCHDACDEADDFFDMLEAEEVPPGSRLGLIISEQMFCSNLYVRPGNDYVPNFTMFQKGDCNGEDEQPLFTYLKSCCPPISDVMGISGNKDTLYWKPLMVNDVRWNFEKFLVDPEGKGVKRFSSYVTPEDLESVVGDFIQSWNDSHGDDTSGARSSRATGFMSWLN</sequence>
<keyword evidence="5" id="KW-1185">Reference proteome</keyword>
<evidence type="ECO:0000256" key="3">
    <source>
        <dbReference type="ARBA" id="ARBA00023002"/>
    </source>
</evidence>
<evidence type="ECO:0000256" key="1">
    <source>
        <dbReference type="ARBA" id="ARBA00006926"/>
    </source>
</evidence>
<dbReference type="PROSITE" id="PS51355">
    <property type="entry name" value="GLUTATHIONE_PEROXID_3"/>
    <property type="match status" value="1"/>
</dbReference>
<dbReference type="Gene3D" id="3.40.30.10">
    <property type="entry name" value="Glutaredoxin"/>
    <property type="match status" value="1"/>
</dbReference>
<dbReference type="GO" id="GO:0004602">
    <property type="term" value="F:glutathione peroxidase activity"/>
    <property type="evidence" value="ECO:0007669"/>
    <property type="project" value="TreeGrafter"/>
</dbReference>
<keyword evidence="2" id="KW-0575">Peroxidase</keyword>
<dbReference type="AlphaFoldDB" id="A0A8J9ZTF9"/>
<dbReference type="PANTHER" id="PTHR11592:SF81">
    <property type="entry name" value="GLUTATHIONE PEROXIDASE"/>
    <property type="match status" value="1"/>
</dbReference>
<evidence type="ECO:0000313" key="5">
    <source>
        <dbReference type="Proteomes" id="UP000838412"/>
    </source>
</evidence>
<name>A0A8J9ZTF9_BRALA</name>
<dbReference type="OrthoDB" id="446890at2759"/>
<dbReference type="InterPro" id="IPR036249">
    <property type="entry name" value="Thioredoxin-like_sf"/>
</dbReference>
<accession>A0A8J9ZTF9</accession>
<protein>
    <submittedName>
        <fullName evidence="4">GPX3 protein</fullName>
    </submittedName>
</protein>
<dbReference type="GO" id="GO:0006979">
    <property type="term" value="P:response to oxidative stress"/>
    <property type="evidence" value="ECO:0007669"/>
    <property type="project" value="InterPro"/>
</dbReference>
<dbReference type="EMBL" id="OV696689">
    <property type="protein sequence ID" value="CAH1261661.1"/>
    <property type="molecule type" value="Genomic_DNA"/>
</dbReference>
<dbReference type="PANTHER" id="PTHR11592">
    <property type="entry name" value="GLUTATHIONE PEROXIDASE"/>
    <property type="match status" value="1"/>
</dbReference>
<gene>
    <name evidence="4" type="primary">GPX3</name>
    <name evidence="4" type="ORF">BLAG_LOCUS17020</name>
</gene>
<keyword evidence="3" id="KW-0560">Oxidoreductase</keyword>
<evidence type="ECO:0000256" key="2">
    <source>
        <dbReference type="ARBA" id="ARBA00022559"/>
    </source>
</evidence>
<dbReference type="SUPFAM" id="SSF52833">
    <property type="entry name" value="Thioredoxin-like"/>
    <property type="match status" value="1"/>
</dbReference>
<comment type="similarity">
    <text evidence="1">Belongs to the glutathione peroxidase family.</text>
</comment>
<dbReference type="InterPro" id="IPR000889">
    <property type="entry name" value="Glutathione_peroxidase"/>
</dbReference>
<dbReference type="Pfam" id="PF00255">
    <property type="entry name" value="GSHPx"/>
    <property type="match status" value="1"/>
</dbReference>
<reference evidence="4" key="1">
    <citation type="submission" date="2022-01" db="EMBL/GenBank/DDBJ databases">
        <authorList>
            <person name="Braso-Vives M."/>
        </authorList>
    </citation>
    <scope>NUCLEOTIDE SEQUENCE</scope>
</reference>
<proteinExistence type="inferred from homology"/>